<comment type="caution">
    <text evidence="2">The sequence shown here is derived from an EMBL/GenBank/DDBJ whole genome shotgun (WGS) entry which is preliminary data.</text>
</comment>
<feature type="compositionally biased region" description="Basic and acidic residues" evidence="1">
    <location>
        <begin position="1"/>
        <end position="11"/>
    </location>
</feature>
<evidence type="ECO:0000313" key="3">
    <source>
        <dbReference type="Proteomes" id="UP000824469"/>
    </source>
</evidence>
<evidence type="ECO:0000256" key="1">
    <source>
        <dbReference type="SAM" id="MobiDB-lite"/>
    </source>
</evidence>
<organism evidence="2 3">
    <name type="scientific">Taxus chinensis</name>
    <name type="common">Chinese yew</name>
    <name type="synonym">Taxus wallichiana var. chinensis</name>
    <dbReference type="NCBI Taxonomy" id="29808"/>
    <lineage>
        <taxon>Eukaryota</taxon>
        <taxon>Viridiplantae</taxon>
        <taxon>Streptophyta</taxon>
        <taxon>Embryophyta</taxon>
        <taxon>Tracheophyta</taxon>
        <taxon>Spermatophyta</taxon>
        <taxon>Pinopsida</taxon>
        <taxon>Pinidae</taxon>
        <taxon>Conifers II</taxon>
        <taxon>Cupressales</taxon>
        <taxon>Taxaceae</taxon>
        <taxon>Taxus</taxon>
    </lineage>
</organism>
<feature type="region of interest" description="Disordered" evidence="1">
    <location>
        <begin position="1"/>
        <end position="58"/>
    </location>
</feature>
<gene>
    <name evidence="2" type="ORF">KI387_018658</name>
</gene>
<proteinExistence type="predicted"/>
<name>A0AA38G9A9_TAXCH</name>
<accession>A0AA38G9A9</accession>
<dbReference type="Proteomes" id="UP000824469">
    <property type="component" value="Unassembled WGS sequence"/>
</dbReference>
<feature type="non-terminal residue" evidence="2">
    <location>
        <position position="58"/>
    </location>
</feature>
<protein>
    <submittedName>
        <fullName evidence="2">Uncharacterized protein</fullName>
    </submittedName>
</protein>
<dbReference type="AlphaFoldDB" id="A0AA38G9A9"/>
<sequence length="58" mass="7024">MRRGHSEEKRQASPQRQEQQHIMKRKGEDRHREQRGDKAEKKRNKEAEAQRGNKGDTW</sequence>
<dbReference type="EMBL" id="JAHRHJ020000004">
    <property type="protein sequence ID" value="KAH9316889.1"/>
    <property type="molecule type" value="Genomic_DNA"/>
</dbReference>
<feature type="compositionally biased region" description="Basic and acidic residues" evidence="1">
    <location>
        <begin position="18"/>
        <end position="58"/>
    </location>
</feature>
<keyword evidence="3" id="KW-1185">Reference proteome</keyword>
<reference evidence="2 3" key="1">
    <citation type="journal article" date="2021" name="Nat. Plants">
        <title>The Taxus genome provides insights into paclitaxel biosynthesis.</title>
        <authorList>
            <person name="Xiong X."/>
            <person name="Gou J."/>
            <person name="Liao Q."/>
            <person name="Li Y."/>
            <person name="Zhou Q."/>
            <person name="Bi G."/>
            <person name="Li C."/>
            <person name="Du R."/>
            <person name="Wang X."/>
            <person name="Sun T."/>
            <person name="Guo L."/>
            <person name="Liang H."/>
            <person name="Lu P."/>
            <person name="Wu Y."/>
            <person name="Zhang Z."/>
            <person name="Ro D.K."/>
            <person name="Shang Y."/>
            <person name="Huang S."/>
            <person name="Yan J."/>
        </authorList>
    </citation>
    <scope>NUCLEOTIDE SEQUENCE [LARGE SCALE GENOMIC DNA]</scope>
    <source>
        <strain evidence="2">Ta-2019</strain>
    </source>
</reference>
<evidence type="ECO:0000313" key="2">
    <source>
        <dbReference type="EMBL" id="KAH9316889.1"/>
    </source>
</evidence>